<keyword evidence="2" id="KW-1185">Reference proteome</keyword>
<dbReference type="InterPro" id="IPR018714">
    <property type="entry name" value="DUF2237"/>
</dbReference>
<dbReference type="RefSeq" id="WP_377066203.1">
    <property type="nucleotide sequence ID" value="NZ_JBHSJJ010000010.1"/>
</dbReference>
<dbReference type="Pfam" id="PF09996">
    <property type="entry name" value="DUF2237"/>
    <property type="match status" value="1"/>
</dbReference>
<dbReference type="EMBL" id="JBHSJJ010000010">
    <property type="protein sequence ID" value="MFC4873394.1"/>
    <property type="molecule type" value="Genomic_DNA"/>
</dbReference>
<dbReference type="Gene3D" id="3.30.56.110">
    <property type="entry name" value="Protein of unknown function DUF2237"/>
    <property type="match status" value="1"/>
</dbReference>
<dbReference type="PANTHER" id="PTHR37466:SF1">
    <property type="entry name" value="SLR1628 PROTEIN"/>
    <property type="match status" value="1"/>
</dbReference>
<evidence type="ECO:0000313" key="1">
    <source>
        <dbReference type="EMBL" id="MFC4873394.1"/>
    </source>
</evidence>
<reference evidence="2" key="1">
    <citation type="journal article" date="2019" name="Int. J. Syst. Evol. Microbiol.">
        <title>The Global Catalogue of Microorganisms (GCM) 10K type strain sequencing project: providing services to taxonomists for standard genome sequencing and annotation.</title>
        <authorList>
            <consortium name="The Broad Institute Genomics Platform"/>
            <consortium name="The Broad Institute Genome Sequencing Center for Infectious Disease"/>
            <person name="Wu L."/>
            <person name="Ma J."/>
        </authorList>
    </citation>
    <scope>NUCLEOTIDE SEQUENCE [LARGE SCALE GENOMIC DNA]</scope>
    <source>
        <strain evidence="2">CGMCC 4.7466</strain>
    </source>
</reference>
<accession>A0ABV9T444</accession>
<sequence>MKTNVFGEPLQPCSMAPKTGFYRDGCCNTAEEDTGVHTVCAIMTEEFLSFSKEMGNDLSTPRPQWGFPGLNSGDRWCICLSRWLEAYHAGKAPKVVLEATHEKSLSEIPLEELIKFAEK</sequence>
<organism evidence="1 2">
    <name type="scientific">Negadavirga shengliensis</name>
    <dbReference type="NCBI Taxonomy" id="1389218"/>
    <lineage>
        <taxon>Bacteria</taxon>
        <taxon>Pseudomonadati</taxon>
        <taxon>Bacteroidota</taxon>
        <taxon>Cytophagia</taxon>
        <taxon>Cytophagales</taxon>
        <taxon>Cyclobacteriaceae</taxon>
        <taxon>Negadavirga</taxon>
    </lineage>
</organism>
<evidence type="ECO:0000313" key="2">
    <source>
        <dbReference type="Proteomes" id="UP001595818"/>
    </source>
</evidence>
<gene>
    <name evidence="1" type="ORF">ACFPFU_16955</name>
</gene>
<dbReference type="Proteomes" id="UP001595818">
    <property type="component" value="Unassembled WGS sequence"/>
</dbReference>
<comment type="caution">
    <text evidence="1">The sequence shown here is derived from an EMBL/GenBank/DDBJ whole genome shotgun (WGS) entry which is preliminary data.</text>
</comment>
<proteinExistence type="predicted"/>
<dbReference type="PANTHER" id="PTHR37466">
    <property type="entry name" value="SLR1628 PROTEIN"/>
    <property type="match status" value="1"/>
</dbReference>
<protein>
    <submittedName>
        <fullName evidence="1">DUF2237 family protein</fullName>
    </submittedName>
</protein>
<name>A0ABV9T444_9BACT</name>